<evidence type="ECO:0000259" key="2">
    <source>
        <dbReference type="Pfam" id="PF13581"/>
    </source>
</evidence>
<dbReference type="PANTHER" id="PTHR35526">
    <property type="entry name" value="ANTI-SIGMA-F FACTOR RSBW-RELATED"/>
    <property type="match status" value="1"/>
</dbReference>
<dbReference type="AlphaFoldDB" id="A0A8J3YWM7"/>
<dbReference type="EMBL" id="BOPG01000006">
    <property type="protein sequence ID" value="GIJ53284.1"/>
    <property type="molecule type" value="Genomic_DNA"/>
</dbReference>
<dbReference type="SUPFAM" id="SSF55874">
    <property type="entry name" value="ATPase domain of HSP90 chaperone/DNA topoisomerase II/histidine kinase"/>
    <property type="match status" value="1"/>
</dbReference>
<feature type="domain" description="Histidine kinase/HSP90-like ATPase" evidence="2">
    <location>
        <begin position="16"/>
        <end position="130"/>
    </location>
</feature>
<proteinExistence type="predicted"/>
<dbReference type="InterPro" id="IPR003594">
    <property type="entry name" value="HATPase_dom"/>
</dbReference>
<evidence type="ECO:0000313" key="4">
    <source>
        <dbReference type="Proteomes" id="UP000612585"/>
    </source>
</evidence>
<dbReference type="InterPro" id="IPR036890">
    <property type="entry name" value="HATPase_C_sf"/>
</dbReference>
<protein>
    <recommendedName>
        <fullName evidence="2">Histidine kinase/HSP90-like ATPase domain-containing protein</fullName>
    </recommendedName>
</protein>
<name>A0A8J3YWM7_9ACTN</name>
<dbReference type="Pfam" id="PF13581">
    <property type="entry name" value="HATPase_c_2"/>
    <property type="match status" value="1"/>
</dbReference>
<keyword evidence="1" id="KW-0808">Transferase</keyword>
<dbReference type="InterPro" id="IPR050267">
    <property type="entry name" value="Anti-sigma-factor_SerPK"/>
</dbReference>
<evidence type="ECO:0000313" key="3">
    <source>
        <dbReference type="EMBL" id="GIJ53284.1"/>
    </source>
</evidence>
<dbReference type="PANTHER" id="PTHR35526:SF3">
    <property type="entry name" value="ANTI-SIGMA-F FACTOR RSBW"/>
    <property type="match status" value="1"/>
</dbReference>
<dbReference type="Proteomes" id="UP000612585">
    <property type="component" value="Unassembled WGS sequence"/>
</dbReference>
<dbReference type="Gene3D" id="3.30.565.10">
    <property type="entry name" value="Histidine kinase-like ATPase, C-terminal domain"/>
    <property type="match status" value="1"/>
</dbReference>
<accession>A0A8J3YWM7</accession>
<dbReference type="CDD" id="cd16936">
    <property type="entry name" value="HATPase_RsbW-like"/>
    <property type="match status" value="1"/>
</dbReference>
<keyword evidence="4" id="KW-1185">Reference proteome</keyword>
<keyword evidence="1" id="KW-0418">Kinase</keyword>
<organism evidence="3 4">
    <name type="scientific">Virgisporangium aurantiacum</name>
    <dbReference type="NCBI Taxonomy" id="175570"/>
    <lineage>
        <taxon>Bacteria</taxon>
        <taxon>Bacillati</taxon>
        <taxon>Actinomycetota</taxon>
        <taxon>Actinomycetes</taxon>
        <taxon>Micromonosporales</taxon>
        <taxon>Micromonosporaceae</taxon>
        <taxon>Virgisporangium</taxon>
    </lineage>
</organism>
<gene>
    <name evidence="3" type="ORF">Vau01_008000</name>
</gene>
<sequence>MAVRPVDEAILLRFEFDRDAITAVRHDIAGLATAAGLAGLRLEGFVLAVNEIMTNAVRHGGGRGLLLLMRTAAGLRCVISDKGSGEPARFDGRALPPTDATGGRGLWLARHLCDSFDVETGGDGTRVQLTMAI</sequence>
<dbReference type="GO" id="GO:0004674">
    <property type="term" value="F:protein serine/threonine kinase activity"/>
    <property type="evidence" value="ECO:0007669"/>
    <property type="project" value="UniProtKB-KW"/>
</dbReference>
<reference evidence="3" key="1">
    <citation type="submission" date="2021-01" db="EMBL/GenBank/DDBJ databases">
        <title>Whole genome shotgun sequence of Virgisporangium aurantiacum NBRC 16421.</title>
        <authorList>
            <person name="Komaki H."/>
            <person name="Tamura T."/>
        </authorList>
    </citation>
    <scope>NUCLEOTIDE SEQUENCE</scope>
    <source>
        <strain evidence="3">NBRC 16421</strain>
    </source>
</reference>
<comment type="caution">
    <text evidence="3">The sequence shown here is derived from an EMBL/GenBank/DDBJ whole genome shotgun (WGS) entry which is preliminary data.</text>
</comment>
<evidence type="ECO:0000256" key="1">
    <source>
        <dbReference type="ARBA" id="ARBA00022527"/>
    </source>
</evidence>
<keyword evidence="1" id="KW-0723">Serine/threonine-protein kinase</keyword>